<evidence type="ECO:0000313" key="3">
    <source>
        <dbReference type="EMBL" id="KGF44545.1"/>
    </source>
</evidence>
<accession>A0A096ACA1</accession>
<gene>
    <name evidence="3" type="ORF">HMPREF0647_06255</name>
</gene>
<comment type="caution">
    <text evidence="3">The sequence shown here is derived from an EMBL/GenBank/DDBJ whole genome shotgun (WGS) entry which is preliminary data.</text>
</comment>
<reference evidence="3 4" key="1">
    <citation type="submission" date="2014-07" db="EMBL/GenBank/DDBJ databases">
        <authorList>
            <person name="McCorrison J."/>
            <person name="Sanka R."/>
            <person name="Torralba M."/>
            <person name="Gillis M."/>
            <person name="Haft D.H."/>
            <person name="Methe B."/>
            <person name="Sutton G."/>
            <person name="Nelson K.E."/>
        </authorList>
    </citation>
    <scope>NUCLEOTIDE SEQUENCE [LARGE SCALE GENOMIC DNA]</scope>
    <source>
        <strain evidence="3 4">DNF00320</strain>
    </source>
</reference>
<dbReference type="Proteomes" id="UP000029525">
    <property type="component" value="Unassembled WGS sequence"/>
</dbReference>
<name>A0A096ACA1_9BACT</name>
<organism evidence="3 4">
    <name type="scientific">Prevotella bivia DNF00320</name>
    <dbReference type="NCBI Taxonomy" id="1401068"/>
    <lineage>
        <taxon>Bacteria</taxon>
        <taxon>Pseudomonadati</taxon>
        <taxon>Bacteroidota</taxon>
        <taxon>Bacteroidia</taxon>
        <taxon>Bacteroidales</taxon>
        <taxon>Prevotellaceae</taxon>
        <taxon>Prevotella</taxon>
    </lineage>
</organism>
<evidence type="ECO:0000313" key="4">
    <source>
        <dbReference type="Proteomes" id="UP000029525"/>
    </source>
</evidence>
<dbReference type="InterPro" id="IPR025874">
    <property type="entry name" value="DZR"/>
</dbReference>
<protein>
    <recommendedName>
        <fullName evidence="2">DZANK-type domain-containing protein</fullName>
    </recommendedName>
</protein>
<dbReference type="AlphaFoldDB" id="A0A096ACA1"/>
<feature type="transmembrane region" description="Helical" evidence="1">
    <location>
        <begin position="161"/>
        <end position="180"/>
    </location>
</feature>
<feature type="domain" description="DZANK-type" evidence="2">
    <location>
        <begin position="5"/>
        <end position="50"/>
    </location>
</feature>
<evidence type="ECO:0000259" key="2">
    <source>
        <dbReference type="Pfam" id="PF12773"/>
    </source>
</evidence>
<proteinExistence type="predicted"/>
<evidence type="ECO:0000256" key="1">
    <source>
        <dbReference type="SAM" id="Phobius"/>
    </source>
</evidence>
<keyword evidence="1" id="KW-1133">Transmembrane helix</keyword>
<dbReference type="Pfam" id="PF12773">
    <property type="entry name" value="DZR"/>
    <property type="match status" value="1"/>
</dbReference>
<sequence>MIIKCPECGHQVSDKAPICPSCGVEIAGHIIKCSNCGELYLKEDGMCPNCHYVAPQTISHPNITISKEEIISEANITIDTKDNQDVIIRDTENSINERQATSEVIATTLLNISETEGQEDRSALSTAPTPAQTIESDYSKVEDSFSTEDVKGIPNRRSHKSLIIAIAIAILAGIIFLFIYKKTKPNTEAQEYELALKSNDLTLLNQYLENFPEAPINHRKMISTLLSKNSSSIDTDNWNNIIKINTREAYQQYLAAHPNTPHKKEIMVKLDELDWQKTIVSNTEKAYLDYLTNHPNGIHKHEAEEKLKTILVKPASKDEQAKAIACVRQLLVGMNTRSKDKITGAVASQLNFLGASGATAQDIIRYMNDKLYQADVKTINWHLGSSDEIVSTVGTDSTIQIKMPAKLIINRKGGKVAKNYIVKATIKLGRINKVTWN</sequence>
<dbReference type="RefSeq" id="WP_036867113.1">
    <property type="nucleotide sequence ID" value="NZ_JRNQ01000034.1"/>
</dbReference>
<keyword evidence="1" id="KW-0472">Membrane</keyword>
<dbReference type="EMBL" id="JRNQ01000034">
    <property type="protein sequence ID" value="KGF44545.1"/>
    <property type="molecule type" value="Genomic_DNA"/>
</dbReference>
<dbReference type="OrthoDB" id="1078822at2"/>
<keyword evidence="1" id="KW-0812">Transmembrane</keyword>